<reference evidence="1" key="2">
    <citation type="submission" date="2021-09" db="EMBL/GenBank/DDBJ databases">
        <authorList>
            <person name="Jia N."/>
            <person name="Wang J."/>
            <person name="Shi W."/>
            <person name="Du L."/>
            <person name="Sun Y."/>
            <person name="Zhan W."/>
            <person name="Jiang J."/>
            <person name="Wang Q."/>
            <person name="Zhang B."/>
            <person name="Ji P."/>
            <person name="Sakyi L.B."/>
            <person name="Cui X."/>
            <person name="Yuan T."/>
            <person name="Jiang B."/>
            <person name="Yang W."/>
            <person name="Lam T.T.-Y."/>
            <person name="Chang Q."/>
            <person name="Ding S."/>
            <person name="Wang X."/>
            <person name="Zhu J."/>
            <person name="Ruan X."/>
            <person name="Zhao L."/>
            <person name="Wei J."/>
            <person name="Que T."/>
            <person name="Du C."/>
            <person name="Cheng J."/>
            <person name="Dai P."/>
            <person name="Han X."/>
            <person name="Huang E."/>
            <person name="Gao Y."/>
            <person name="Liu J."/>
            <person name="Shao H."/>
            <person name="Ye R."/>
            <person name="Li L."/>
            <person name="Wei W."/>
            <person name="Wang X."/>
            <person name="Wang C."/>
            <person name="Huo Q."/>
            <person name="Li W."/>
            <person name="Guo W."/>
            <person name="Chen H."/>
            <person name="Chen S."/>
            <person name="Zhou L."/>
            <person name="Zhou L."/>
            <person name="Ni X."/>
            <person name="Tian J."/>
            <person name="Zhou Y."/>
            <person name="Sheng Y."/>
            <person name="Liu T."/>
            <person name="Pan Y."/>
            <person name="Xia L."/>
            <person name="Li J."/>
            <person name="Zhao F."/>
            <person name="Cao W."/>
        </authorList>
    </citation>
    <scope>NUCLEOTIDE SEQUENCE</scope>
    <source>
        <strain evidence="1">Rmic-2018</strain>
        <tissue evidence="1">Larvae</tissue>
    </source>
</reference>
<comment type="caution">
    <text evidence="1">The sequence shown here is derived from an EMBL/GenBank/DDBJ whole genome shotgun (WGS) entry which is preliminary data.</text>
</comment>
<dbReference type="Proteomes" id="UP000821866">
    <property type="component" value="Chromosome 2"/>
</dbReference>
<protein>
    <submittedName>
        <fullName evidence="1">Uncharacterized protein</fullName>
    </submittedName>
</protein>
<gene>
    <name evidence="1" type="ORF">HPB51_015477</name>
</gene>
<name>A0A9J6EGY0_RHIMP</name>
<evidence type="ECO:0000313" key="2">
    <source>
        <dbReference type="Proteomes" id="UP000821866"/>
    </source>
</evidence>
<sequence length="193" mass="22401">MTSPMDPKLAHLIEPHPSLQRRWKRMRDNRTLRKRIAHLGRESENYSQQLCAQQWHAFCNEILRAAIKEHEEDEVGRCLNDQYLSTSTHTRHPDYAGPGNLTLDADIEEWEVRHAVQALNWKSATRLNLIHNKALRNLNDAAITALTGYYNKCWRSDNLPECQQLQLRRVSTLPDCWNICDNFASATTAELRG</sequence>
<dbReference type="EMBL" id="JABSTU010000004">
    <property type="protein sequence ID" value="KAH8033697.1"/>
    <property type="molecule type" value="Genomic_DNA"/>
</dbReference>
<organism evidence="1 2">
    <name type="scientific">Rhipicephalus microplus</name>
    <name type="common">Cattle tick</name>
    <name type="synonym">Boophilus microplus</name>
    <dbReference type="NCBI Taxonomy" id="6941"/>
    <lineage>
        <taxon>Eukaryota</taxon>
        <taxon>Metazoa</taxon>
        <taxon>Ecdysozoa</taxon>
        <taxon>Arthropoda</taxon>
        <taxon>Chelicerata</taxon>
        <taxon>Arachnida</taxon>
        <taxon>Acari</taxon>
        <taxon>Parasitiformes</taxon>
        <taxon>Ixodida</taxon>
        <taxon>Ixodoidea</taxon>
        <taxon>Ixodidae</taxon>
        <taxon>Rhipicephalinae</taxon>
        <taxon>Rhipicephalus</taxon>
        <taxon>Boophilus</taxon>
    </lineage>
</organism>
<accession>A0A9J6EGY0</accession>
<proteinExistence type="predicted"/>
<dbReference type="AlphaFoldDB" id="A0A9J6EGY0"/>
<keyword evidence="2" id="KW-1185">Reference proteome</keyword>
<evidence type="ECO:0000313" key="1">
    <source>
        <dbReference type="EMBL" id="KAH8033697.1"/>
    </source>
</evidence>
<dbReference type="VEuPathDB" id="VectorBase:LOC119182920"/>
<reference evidence="1" key="1">
    <citation type="journal article" date="2020" name="Cell">
        <title>Large-Scale Comparative Analyses of Tick Genomes Elucidate Their Genetic Diversity and Vector Capacities.</title>
        <authorList>
            <consortium name="Tick Genome and Microbiome Consortium (TIGMIC)"/>
            <person name="Jia N."/>
            <person name="Wang J."/>
            <person name="Shi W."/>
            <person name="Du L."/>
            <person name="Sun Y."/>
            <person name="Zhan W."/>
            <person name="Jiang J.F."/>
            <person name="Wang Q."/>
            <person name="Zhang B."/>
            <person name="Ji P."/>
            <person name="Bell-Sakyi L."/>
            <person name="Cui X.M."/>
            <person name="Yuan T.T."/>
            <person name="Jiang B.G."/>
            <person name="Yang W.F."/>
            <person name="Lam T.T."/>
            <person name="Chang Q.C."/>
            <person name="Ding S.J."/>
            <person name="Wang X.J."/>
            <person name="Zhu J.G."/>
            <person name="Ruan X.D."/>
            <person name="Zhao L."/>
            <person name="Wei J.T."/>
            <person name="Ye R.Z."/>
            <person name="Que T.C."/>
            <person name="Du C.H."/>
            <person name="Zhou Y.H."/>
            <person name="Cheng J.X."/>
            <person name="Dai P.F."/>
            <person name="Guo W.B."/>
            <person name="Han X.H."/>
            <person name="Huang E.J."/>
            <person name="Li L.F."/>
            <person name="Wei W."/>
            <person name="Gao Y.C."/>
            <person name="Liu J.Z."/>
            <person name="Shao H.Z."/>
            <person name="Wang X."/>
            <person name="Wang C.C."/>
            <person name="Yang T.C."/>
            <person name="Huo Q.B."/>
            <person name="Li W."/>
            <person name="Chen H.Y."/>
            <person name="Chen S.E."/>
            <person name="Zhou L.G."/>
            <person name="Ni X.B."/>
            <person name="Tian J.H."/>
            <person name="Sheng Y."/>
            <person name="Liu T."/>
            <person name="Pan Y.S."/>
            <person name="Xia L.Y."/>
            <person name="Li J."/>
            <person name="Zhao F."/>
            <person name="Cao W.C."/>
        </authorList>
    </citation>
    <scope>NUCLEOTIDE SEQUENCE</scope>
    <source>
        <strain evidence="1">Rmic-2018</strain>
    </source>
</reference>